<dbReference type="STRING" id="420662.Mpe_A0924"/>
<dbReference type="SUPFAM" id="SSF161098">
    <property type="entry name" value="MetI-like"/>
    <property type="match status" value="1"/>
</dbReference>
<feature type="transmembrane region" description="Helical" evidence="7">
    <location>
        <begin position="123"/>
        <end position="143"/>
    </location>
</feature>
<evidence type="ECO:0000313" key="9">
    <source>
        <dbReference type="EMBL" id="ABM93886.1"/>
    </source>
</evidence>
<keyword evidence="4 7" id="KW-0812">Transmembrane</keyword>
<dbReference type="GO" id="GO:0042918">
    <property type="term" value="P:alkanesulfonate transmembrane transport"/>
    <property type="evidence" value="ECO:0007669"/>
    <property type="project" value="UniProtKB-ARBA"/>
</dbReference>
<protein>
    <submittedName>
        <fullName evidence="9">ABC transporter permease protein</fullName>
    </submittedName>
</protein>
<feature type="transmembrane region" description="Helical" evidence="7">
    <location>
        <begin position="65"/>
        <end position="85"/>
    </location>
</feature>
<dbReference type="GO" id="GO:0005886">
    <property type="term" value="C:plasma membrane"/>
    <property type="evidence" value="ECO:0007669"/>
    <property type="project" value="UniProtKB-SubCell"/>
</dbReference>
<dbReference type="InterPro" id="IPR000515">
    <property type="entry name" value="MetI-like"/>
</dbReference>
<evidence type="ECO:0000256" key="2">
    <source>
        <dbReference type="ARBA" id="ARBA00022448"/>
    </source>
</evidence>
<keyword evidence="5 7" id="KW-1133">Transmembrane helix</keyword>
<dbReference type="eggNOG" id="COG0600">
    <property type="taxonomic scope" value="Bacteria"/>
</dbReference>
<gene>
    <name evidence="9" type="ordered locus">Mpe_A0924</name>
</gene>
<organism evidence="9 10">
    <name type="scientific">Methylibium petroleiphilum (strain ATCC BAA-1232 / LMG 22953 / PM1)</name>
    <dbReference type="NCBI Taxonomy" id="420662"/>
    <lineage>
        <taxon>Bacteria</taxon>
        <taxon>Pseudomonadati</taxon>
        <taxon>Pseudomonadota</taxon>
        <taxon>Betaproteobacteria</taxon>
        <taxon>Burkholderiales</taxon>
        <taxon>Sphaerotilaceae</taxon>
        <taxon>Methylibium</taxon>
    </lineage>
</organism>
<dbReference type="Gene3D" id="1.10.3720.10">
    <property type="entry name" value="MetI-like"/>
    <property type="match status" value="1"/>
</dbReference>
<feature type="transmembrane region" description="Helical" evidence="7">
    <location>
        <begin position="176"/>
        <end position="195"/>
    </location>
</feature>
<comment type="similarity">
    <text evidence="7">Belongs to the binding-protein-dependent transport system permease family.</text>
</comment>
<dbReference type="AlphaFoldDB" id="A2SE97"/>
<dbReference type="PANTHER" id="PTHR30151:SF0">
    <property type="entry name" value="ABC TRANSPORTER PERMEASE PROTEIN MJ0413-RELATED"/>
    <property type="match status" value="1"/>
</dbReference>
<dbReference type="KEGG" id="mpt:Mpe_A0924"/>
<dbReference type="InterPro" id="IPR035906">
    <property type="entry name" value="MetI-like_sf"/>
</dbReference>
<keyword evidence="3" id="KW-1003">Cell membrane</keyword>
<evidence type="ECO:0000256" key="3">
    <source>
        <dbReference type="ARBA" id="ARBA00022475"/>
    </source>
</evidence>
<evidence type="ECO:0000256" key="4">
    <source>
        <dbReference type="ARBA" id="ARBA00022692"/>
    </source>
</evidence>
<proteinExistence type="inferred from homology"/>
<dbReference type="PANTHER" id="PTHR30151">
    <property type="entry name" value="ALKANE SULFONATE ABC TRANSPORTER-RELATED, MEMBRANE SUBUNIT"/>
    <property type="match status" value="1"/>
</dbReference>
<feature type="transmembrane region" description="Helical" evidence="7">
    <location>
        <begin position="92"/>
        <end position="117"/>
    </location>
</feature>
<dbReference type="EMBL" id="CP000555">
    <property type="protein sequence ID" value="ABM93886.1"/>
    <property type="molecule type" value="Genomic_DNA"/>
</dbReference>
<dbReference type="CDD" id="cd06261">
    <property type="entry name" value="TM_PBP2"/>
    <property type="match status" value="1"/>
</dbReference>
<keyword evidence="10" id="KW-1185">Reference proteome</keyword>
<dbReference type="FunFam" id="1.10.3720.10:FF:000003">
    <property type="entry name" value="Aliphatic sulfonate ABC transporter permease"/>
    <property type="match status" value="1"/>
</dbReference>
<evidence type="ECO:0000256" key="7">
    <source>
        <dbReference type="RuleBase" id="RU363032"/>
    </source>
</evidence>
<sequence length="258" mass="28959">MMLAGYAMLLGFWYFTVEVWKLPRFRDMPGLTTVFTEMFNRHPVYGLSIYTPEYYDHIWASVRRVATAFFLATGLGVPLGLFLGWSKSFREYVFPIFETLRPIPILAWVPLAILMFSGTETPVIFLTFLASFFATALNTMLGVESIDESYSRAAYCLGASKWQVFREVIVPGSMPYIFTGLQISVGVAWFSLVAGEMVSGEFGLGYVINTSYTMVQYPTIVIGMVTLGAVGYVTSAMVRVVGDMMMQWRVRELALGGR</sequence>
<dbReference type="HOGENOM" id="CLU_046113_1_4_4"/>
<keyword evidence="6 7" id="KW-0472">Membrane</keyword>
<reference evidence="9 10" key="1">
    <citation type="journal article" date="2007" name="J. Bacteriol.">
        <title>Whole-genome analysis of the methyl tert-butyl ether-degrading beta-proteobacterium Methylibium petroleiphilum PM1.</title>
        <authorList>
            <person name="Kane S.R."/>
            <person name="Chakicherla A.Y."/>
            <person name="Chain P.S.G."/>
            <person name="Schmidt R."/>
            <person name="Shin M.W."/>
            <person name="Legler T.C."/>
            <person name="Scow K.M."/>
            <person name="Larimer F.W."/>
            <person name="Lucas S.M."/>
            <person name="Richardson P.M."/>
            <person name="Hristova K.R."/>
        </authorList>
    </citation>
    <scope>NUCLEOTIDE SEQUENCE [LARGE SCALE GENOMIC DNA]</scope>
    <source>
        <strain evidence="10">ATCC BAA-1232 / LMG 22953 / PM1</strain>
    </source>
</reference>
<dbReference type="Pfam" id="PF00528">
    <property type="entry name" value="BPD_transp_1"/>
    <property type="match status" value="1"/>
</dbReference>
<evidence type="ECO:0000256" key="6">
    <source>
        <dbReference type="ARBA" id="ARBA00023136"/>
    </source>
</evidence>
<dbReference type="PROSITE" id="PS50928">
    <property type="entry name" value="ABC_TM1"/>
    <property type="match status" value="1"/>
</dbReference>
<feature type="domain" description="ABC transmembrane type-1" evidence="8">
    <location>
        <begin position="58"/>
        <end position="238"/>
    </location>
</feature>
<feature type="transmembrane region" description="Helical" evidence="7">
    <location>
        <begin position="215"/>
        <end position="241"/>
    </location>
</feature>
<keyword evidence="2 7" id="KW-0813">Transport</keyword>
<accession>A2SE97</accession>
<evidence type="ECO:0000256" key="5">
    <source>
        <dbReference type="ARBA" id="ARBA00022989"/>
    </source>
</evidence>
<dbReference type="Proteomes" id="UP000000366">
    <property type="component" value="Chromosome"/>
</dbReference>
<evidence type="ECO:0000313" key="10">
    <source>
        <dbReference type="Proteomes" id="UP000000366"/>
    </source>
</evidence>
<name>A2SE97_METPP</name>
<evidence type="ECO:0000256" key="1">
    <source>
        <dbReference type="ARBA" id="ARBA00004651"/>
    </source>
</evidence>
<evidence type="ECO:0000259" key="8">
    <source>
        <dbReference type="PROSITE" id="PS50928"/>
    </source>
</evidence>
<comment type="subcellular location">
    <subcellularLocation>
        <location evidence="1 7">Cell membrane</location>
        <topology evidence="1 7">Multi-pass membrane protein</topology>
    </subcellularLocation>
</comment>